<sequence>MALLRIAALAALCSMGAAHTAHVQSALRHQGEVESDREAGLVRPLAFDHRLRVCNAFPQSTAMDIYRGHERLTESTPMPYKDCRDFRVQLRAGDKLECKLGDNSAGTFSVSELPSNDAVLLLVVHRHDTLSTAVAFASHVFANLKNAQVAIIDTYKGSRHSTPKIMDRPGASKSTHGRSEELRYDSVVAVSPGVYEVELGANVSRSELVALHHESYVVLRMGVEAKQGNSYPEELVVFPHSTEASLQSSAARCVPLAALLVVASALGF</sequence>
<name>A0A7S2CHT7_9DINO</name>
<feature type="chain" id="PRO_5031142124" evidence="1">
    <location>
        <begin position="19"/>
        <end position="268"/>
    </location>
</feature>
<evidence type="ECO:0000256" key="1">
    <source>
        <dbReference type="SAM" id="SignalP"/>
    </source>
</evidence>
<proteinExistence type="predicted"/>
<organism evidence="2">
    <name type="scientific">Alexandrium andersonii</name>
    <dbReference type="NCBI Taxonomy" id="327968"/>
    <lineage>
        <taxon>Eukaryota</taxon>
        <taxon>Sar</taxon>
        <taxon>Alveolata</taxon>
        <taxon>Dinophyceae</taxon>
        <taxon>Gonyaulacales</taxon>
        <taxon>Pyrocystaceae</taxon>
        <taxon>Alexandrium</taxon>
    </lineage>
</organism>
<reference evidence="2" key="1">
    <citation type="submission" date="2021-01" db="EMBL/GenBank/DDBJ databases">
        <authorList>
            <person name="Corre E."/>
            <person name="Pelletier E."/>
            <person name="Niang G."/>
            <person name="Scheremetjew M."/>
            <person name="Finn R."/>
            <person name="Kale V."/>
            <person name="Holt S."/>
            <person name="Cochrane G."/>
            <person name="Meng A."/>
            <person name="Brown T."/>
            <person name="Cohen L."/>
        </authorList>
    </citation>
    <scope>NUCLEOTIDE SEQUENCE</scope>
    <source>
        <strain evidence="2">CCMP2222</strain>
    </source>
</reference>
<accession>A0A7S2CHT7</accession>
<evidence type="ECO:0000313" key="2">
    <source>
        <dbReference type="EMBL" id="CAD9425788.1"/>
    </source>
</evidence>
<dbReference type="AlphaFoldDB" id="A0A7S2CHT7"/>
<gene>
    <name evidence="2" type="ORF">AAND1436_LOCUS18111</name>
</gene>
<protein>
    <submittedName>
        <fullName evidence="2">Uncharacterized protein</fullName>
    </submittedName>
</protein>
<dbReference type="EMBL" id="HBGQ01036749">
    <property type="protein sequence ID" value="CAD9425788.1"/>
    <property type="molecule type" value="Transcribed_RNA"/>
</dbReference>
<feature type="signal peptide" evidence="1">
    <location>
        <begin position="1"/>
        <end position="18"/>
    </location>
</feature>
<keyword evidence="1" id="KW-0732">Signal</keyword>